<reference evidence="2 3" key="1">
    <citation type="submission" date="2016-11" db="EMBL/GenBank/DDBJ databases">
        <authorList>
            <person name="Jaros S."/>
            <person name="Januszkiewicz K."/>
            <person name="Wedrychowicz H."/>
        </authorList>
    </citation>
    <scope>NUCLEOTIDE SEQUENCE [LARGE SCALE GENOMIC DNA]</scope>
    <source>
        <strain evidence="2 3">CGMCC 1.12145</strain>
    </source>
</reference>
<keyword evidence="1" id="KW-0472">Membrane</keyword>
<name>A0A1K1RH11_9FLAO</name>
<dbReference type="EMBL" id="FPJE01000025">
    <property type="protein sequence ID" value="SFW71309.1"/>
    <property type="molecule type" value="Genomic_DNA"/>
</dbReference>
<gene>
    <name evidence="2" type="ORF">SAMN02927921_03547</name>
</gene>
<protein>
    <submittedName>
        <fullName evidence="2">Uncharacterized protein</fullName>
    </submittedName>
</protein>
<evidence type="ECO:0000313" key="3">
    <source>
        <dbReference type="Proteomes" id="UP000182248"/>
    </source>
</evidence>
<feature type="transmembrane region" description="Helical" evidence="1">
    <location>
        <begin position="108"/>
        <end position="128"/>
    </location>
</feature>
<keyword evidence="1" id="KW-1133">Transmembrane helix</keyword>
<evidence type="ECO:0000256" key="1">
    <source>
        <dbReference type="SAM" id="Phobius"/>
    </source>
</evidence>
<dbReference type="AlphaFoldDB" id="A0A1K1RH11"/>
<dbReference type="STRING" id="1150368.SAMN02927921_03547"/>
<keyword evidence="1" id="KW-0812">Transmembrane</keyword>
<proteinExistence type="predicted"/>
<keyword evidence="3" id="KW-1185">Reference proteome</keyword>
<organism evidence="2 3">
    <name type="scientific">Sinomicrobium oceani</name>
    <dbReference type="NCBI Taxonomy" id="1150368"/>
    <lineage>
        <taxon>Bacteria</taxon>
        <taxon>Pseudomonadati</taxon>
        <taxon>Bacteroidota</taxon>
        <taxon>Flavobacteriia</taxon>
        <taxon>Flavobacteriales</taxon>
        <taxon>Flavobacteriaceae</taxon>
        <taxon>Sinomicrobium</taxon>
    </lineage>
</organism>
<evidence type="ECO:0000313" key="2">
    <source>
        <dbReference type="EMBL" id="SFW71309.1"/>
    </source>
</evidence>
<dbReference type="Proteomes" id="UP000182248">
    <property type="component" value="Unassembled WGS sequence"/>
</dbReference>
<accession>A0A1K1RH11</accession>
<sequence length="156" mass="18152">MFRIISFCKFGPDMKLIFRVFISLSVFLLSGFNPLHAHIDQDDALCATSVSDLDSYEFAGFDLVQDHPDFVVRSASIDLEKRGHETEERNIEEEYNELISLKKYKDGAHTSLTVLFYALIFGNFLYAAQKRLCVPKRFYSFLALTPLYIRFRVFRI</sequence>